<evidence type="ECO:0000256" key="7">
    <source>
        <dbReference type="ARBA" id="ARBA00023180"/>
    </source>
</evidence>
<evidence type="ECO:0000259" key="13">
    <source>
        <dbReference type="PROSITE" id="PS00623"/>
    </source>
</evidence>
<accession>A0A8H5CRQ5</accession>
<evidence type="ECO:0000256" key="1">
    <source>
        <dbReference type="ARBA" id="ARBA00001974"/>
    </source>
</evidence>
<feature type="signal peptide" evidence="12">
    <location>
        <begin position="1"/>
        <end position="18"/>
    </location>
</feature>
<evidence type="ECO:0000256" key="5">
    <source>
        <dbReference type="ARBA" id="ARBA00022827"/>
    </source>
</evidence>
<comment type="similarity">
    <text evidence="2 10">Belongs to the GMC oxidoreductase family.</text>
</comment>
<organism evidence="15 16">
    <name type="scientific">Tetrapyrgos nigripes</name>
    <dbReference type="NCBI Taxonomy" id="182062"/>
    <lineage>
        <taxon>Eukaryota</taxon>
        <taxon>Fungi</taxon>
        <taxon>Dikarya</taxon>
        <taxon>Basidiomycota</taxon>
        <taxon>Agaricomycotina</taxon>
        <taxon>Agaricomycetes</taxon>
        <taxon>Agaricomycetidae</taxon>
        <taxon>Agaricales</taxon>
        <taxon>Marasmiineae</taxon>
        <taxon>Marasmiaceae</taxon>
        <taxon>Tetrapyrgos</taxon>
    </lineage>
</organism>
<keyword evidence="6" id="KW-0560">Oxidoreductase</keyword>
<evidence type="ECO:0000256" key="6">
    <source>
        <dbReference type="ARBA" id="ARBA00023002"/>
    </source>
</evidence>
<reference evidence="15 16" key="1">
    <citation type="journal article" date="2020" name="ISME J.">
        <title>Uncovering the hidden diversity of litter-decomposition mechanisms in mushroom-forming fungi.</title>
        <authorList>
            <person name="Floudas D."/>
            <person name="Bentzer J."/>
            <person name="Ahren D."/>
            <person name="Johansson T."/>
            <person name="Persson P."/>
            <person name="Tunlid A."/>
        </authorList>
    </citation>
    <scope>NUCLEOTIDE SEQUENCE [LARGE SCALE GENOMIC DNA]</scope>
    <source>
        <strain evidence="15 16">CBS 291.85</strain>
    </source>
</reference>
<evidence type="ECO:0000256" key="4">
    <source>
        <dbReference type="ARBA" id="ARBA00022729"/>
    </source>
</evidence>
<dbReference type="PANTHER" id="PTHR11552:SF201">
    <property type="entry name" value="GLUCOSE-METHANOL-CHOLINE OXIDOREDUCTASE N-TERMINAL DOMAIN-CONTAINING PROTEIN"/>
    <property type="match status" value="1"/>
</dbReference>
<evidence type="ECO:0000256" key="3">
    <source>
        <dbReference type="ARBA" id="ARBA00022630"/>
    </source>
</evidence>
<dbReference type="InterPro" id="IPR007867">
    <property type="entry name" value="GMC_OxRtase_C"/>
</dbReference>
<comment type="cofactor">
    <cofactor evidence="1 9">
        <name>FAD</name>
        <dbReference type="ChEBI" id="CHEBI:57692"/>
    </cofactor>
</comment>
<gene>
    <name evidence="15" type="ORF">D9758_012758</name>
</gene>
<dbReference type="Gene3D" id="4.10.450.10">
    <property type="entry name" value="Glucose Oxidase, domain 2"/>
    <property type="match status" value="1"/>
</dbReference>
<dbReference type="SUPFAM" id="SSF54373">
    <property type="entry name" value="FAD-linked reductases, C-terminal domain"/>
    <property type="match status" value="1"/>
</dbReference>
<feature type="active site" description="Proton acceptor" evidence="8">
    <location>
        <position position="582"/>
    </location>
</feature>
<proteinExistence type="inferred from homology"/>
<name>A0A8H5CRQ5_9AGAR</name>
<keyword evidence="16" id="KW-1185">Reference proteome</keyword>
<dbReference type="GO" id="GO:0016614">
    <property type="term" value="F:oxidoreductase activity, acting on CH-OH group of donors"/>
    <property type="evidence" value="ECO:0007669"/>
    <property type="project" value="InterPro"/>
</dbReference>
<dbReference type="EMBL" id="JAACJM010000102">
    <property type="protein sequence ID" value="KAF5346398.1"/>
    <property type="molecule type" value="Genomic_DNA"/>
</dbReference>
<dbReference type="Pfam" id="PF00732">
    <property type="entry name" value="GMC_oxred_N"/>
    <property type="match status" value="1"/>
</dbReference>
<feature type="binding site" evidence="9">
    <location>
        <position position="269"/>
    </location>
    <ligand>
        <name>FAD</name>
        <dbReference type="ChEBI" id="CHEBI:57692"/>
    </ligand>
</feature>
<feature type="chain" id="PRO_5034078105" description="Glucose-methanol-choline oxidoreductase N-terminal domain-containing protein" evidence="12">
    <location>
        <begin position="19"/>
        <end position="602"/>
    </location>
</feature>
<keyword evidence="5 9" id="KW-0274">FAD</keyword>
<dbReference type="Gene3D" id="3.50.50.60">
    <property type="entry name" value="FAD/NAD(P)-binding domain"/>
    <property type="match status" value="1"/>
</dbReference>
<protein>
    <recommendedName>
        <fullName evidence="13 14">Glucose-methanol-choline oxidoreductase N-terminal domain-containing protein</fullName>
    </recommendedName>
</protein>
<dbReference type="Gene3D" id="3.30.560.10">
    <property type="entry name" value="Glucose Oxidase, domain 3"/>
    <property type="match status" value="1"/>
</dbReference>
<dbReference type="Pfam" id="PF05199">
    <property type="entry name" value="GMC_oxred_C"/>
    <property type="match status" value="1"/>
</dbReference>
<dbReference type="InterPro" id="IPR027424">
    <property type="entry name" value="Glucose_Oxidase_domain_2"/>
</dbReference>
<evidence type="ECO:0000256" key="12">
    <source>
        <dbReference type="SAM" id="SignalP"/>
    </source>
</evidence>
<evidence type="ECO:0000313" key="16">
    <source>
        <dbReference type="Proteomes" id="UP000559256"/>
    </source>
</evidence>
<evidence type="ECO:0000256" key="11">
    <source>
        <dbReference type="SAM" id="MobiDB-lite"/>
    </source>
</evidence>
<keyword evidence="4 12" id="KW-0732">Signal</keyword>
<dbReference type="InterPro" id="IPR012132">
    <property type="entry name" value="GMC_OxRdtase"/>
</dbReference>
<evidence type="ECO:0000256" key="10">
    <source>
        <dbReference type="RuleBase" id="RU003968"/>
    </source>
</evidence>
<dbReference type="SUPFAM" id="SSF51905">
    <property type="entry name" value="FAD/NAD(P)-binding domain"/>
    <property type="match status" value="1"/>
</dbReference>
<feature type="region of interest" description="Disordered" evidence="11">
    <location>
        <begin position="163"/>
        <end position="183"/>
    </location>
</feature>
<dbReference type="PROSITE" id="PS00624">
    <property type="entry name" value="GMC_OXRED_2"/>
    <property type="match status" value="1"/>
</dbReference>
<evidence type="ECO:0000313" key="15">
    <source>
        <dbReference type="EMBL" id="KAF5346398.1"/>
    </source>
</evidence>
<evidence type="ECO:0000256" key="2">
    <source>
        <dbReference type="ARBA" id="ARBA00010790"/>
    </source>
</evidence>
<comment type="caution">
    <text evidence="15">The sequence shown here is derived from an EMBL/GenBank/DDBJ whole genome shotgun (WGS) entry which is preliminary data.</text>
</comment>
<dbReference type="AlphaFoldDB" id="A0A8H5CRQ5"/>
<dbReference type="PIRSF" id="PIRSF000137">
    <property type="entry name" value="Alcohol_oxidase"/>
    <property type="match status" value="1"/>
</dbReference>
<dbReference type="OrthoDB" id="269227at2759"/>
<dbReference type="PROSITE" id="PS00623">
    <property type="entry name" value="GMC_OXRED_1"/>
    <property type="match status" value="1"/>
</dbReference>
<sequence>MFCKRTLTFFALVSSVLSVSSKRLSGVSKDASSADGKEFDYIIVGAGLGGITLASRLTENSGITVLLVEVGSDQRQNPDVYDIYQYPTAFGSDRDWQWDTDQGRVIHGGKTLGGSSSINGGAYTRGLAAQYNAWTSLLEDSDANSGWNWEGMFSYMKKSEGFSAPNDQQKAKGAQSKDSYHGTNGPLQVTFPDEMYGGPQQPAFINTITNLTGIKHIADLAGGHGNAVSMTPLTINWHAGDHRSSSAEAYLTPVESERTNWLTLTQHMVTKITWANEGSIPLTASGIEFAPAKGGSTRYTAKARKEVIVSTGAIQTPALLQLSGIGDSDHLQSLGITTHIDLKTVGRNLQEQTMNSLGAGGNFDWGGKGPSNAIAYPSIYEVFGNKASDAVSKIQSNLTTWAKSQAGSALSAKALEKIYNIQAGLIIDDNAPIVELFYDTGFPKAIGIDMWQLLPFSRGNVKIKSTDPFTKPAVTVNYFSVDWDLDVQIEGARLSRKIISSPPLSGLSTGEEIPGSDVPNNSATSWRSWIRNGFSSVSHPVGTAAMMKRSLGGVVDAQLKVYDTSNVRVVDASVLPMQISSHLSAPLYGVAEKAADLIKAAQ</sequence>
<keyword evidence="7" id="KW-0325">Glycoprotein</keyword>
<dbReference type="PANTHER" id="PTHR11552">
    <property type="entry name" value="GLUCOSE-METHANOL-CHOLINE GMC OXIDOREDUCTASE"/>
    <property type="match status" value="1"/>
</dbReference>
<feature type="domain" description="Glucose-methanol-choline oxidoreductase N-terminal" evidence="13">
    <location>
        <begin position="109"/>
        <end position="132"/>
    </location>
</feature>
<feature type="active site" description="Proton donor" evidence="8">
    <location>
        <position position="539"/>
    </location>
</feature>
<evidence type="ECO:0000256" key="8">
    <source>
        <dbReference type="PIRSR" id="PIRSR000137-1"/>
    </source>
</evidence>
<dbReference type="InterPro" id="IPR036188">
    <property type="entry name" value="FAD/NAD-bd_sf"/>
</dbReference>
<evidence type="ECO:0000256" key="9">
    <source>
        <dbReference type="PIRSR" id="PIRSR000137-2"/>
    </source>
</evidence>
<dbReference type="Proteomes" id="UP000559256">
    <property type="component" value="Unassembled WGS sequence"/>
</dbReference>
<feature type="domain" description="Glucose-methanol-choline oxidoreductase N-terminal" evidence="14">
    <location>
        <begin position="312"/>
        <end position="326"/>
    </location>
</feature>
<dbReference type="GO" id="GO:0050660">
    <property type="term" value="F:flavin adenine dinucleotide binding"/>
    <property type="evidence" value="ECO:0007669"/>
    <property type="project" value="InterPro"/>
</dbReference>
<keyword evidence="3 10" id="KW-0285">Flavoprotein</keyword>
<dbReference type="InterPro" id="IPR000172">
    <property type="entry name" value="GMC_OxRdtase_N"/>
</dbReference>
<evidence type="ECO:0000259" key="14">
    <source>
        <dbReference type="PROSITE" id="PS00624"/>
    </source>
</evidence>